<accession>A0A815U529</accession>
<dbReference type="OrthoDB" id="6612379at2759"/>
<proteinExistence type="predicted"/>
<sequence>QAKTIAIQRRIDNLGQRYYDGAISAMEYLDGLSFTVAKQKK</sequence>
<protein>
    <submittedName>
        <fullName evidence="1">Uncharacterized protein</fullName>
    </submittedName>
</protein>
<dbReference type="AlphaFoldDB" id="A0A815U529"/>
<comment type="caution">
    <text evidence="1">The sequence shown here is derived from an EMBL/GenBank/DDBJ whole genome shotgun (WGS) entry which is preliminary data.</text>
</comment>
<reference evidence="1" key="1">
    <citation type="submission" date="2021-02" db="EMBL/GenBank/DDBJ databases">
        <authorList>
            <person name="Nowell W R."/>
        </authorList>
    </citation>
    <scope>NUCLEOTIDE SEQUENCE</scope>
</reference>
<dbReference type="EMBL" id="CAJNOO010013986">
    <property type="protein sequence ID" value="CAF1513908.1"/>
    <property type="molecule type" value="Genomic_DNA"/>
</dbReference>
<gene>
    <name evidence="1" type="ORF">RFH988_LOCUS39144</name>
</gene>
<organism evidence="1 2">
    <name type="scientific">Rotaria sordida</name>
    <dbReference type="NCBI Taxonomy" id="392033"/>
    <lineage>
        <taxon>Eukaryota</taxon>
        <taxon>Metazoa</taxon>
        <taxon>Spiralia</taxon>
        <taxon>Gnathifera</taxon>
        <taxon>Rotifera</taxon>
        <taxon>Eurotatoria</taxon>
        <taxon>Bdelloidea</taxon>
        <taxon>Philodinida</taxon>
        <taxon>Philodinidae</taxon>
        <taxon>Rotaria</taxon>
    </lineage>
</organism>
<evidence type="ECO:0000313" key="2">
    <source>
        <dbReference type="Proteomes" id="UP000663882"/>
    </source>
</evidence>
<feature type="non-terminal residue" evidence="1">
    <location>
        <position position="1"/>
    </location>
</feature>
<evidence type="ECO:0000313" key="1">
    <source>
        <dbReference type="EMBL" id="CAF1513908.1"/>
    </source>
</evidence>
<dbReference type="Proteomes" id="UP000663882">
    <property type="component" value="Unassembled WGS sequence"/>
</dbReference>
<name>A0A815U529_9BILA</name>